<evidence type="ECO:0000313" key="2">
    <source>
        <dbReference type="Proteomes" id="UP000006038"/>
    </source>
</evidence>
<reference evidence="1" key="1">
    <citation type="journal article" date="2013" name="Nat. Commun.">
        <title>Whole-genome sequencing of Oryza brachyantha reveals mechanisms underlying Oryza genome evolution.</title>
        <authorList>
            <person name="Chen J."/>
            <person name="Huang Q."/>
            <person name="Gao D."/>
            <person name="Wang J."/>
            <person name="Lang Y."/>
            <person name="Liu T."/>
            <person name="Li B."/>
            <person name="Bai Z."/>
            <person name="Luis Goicoechea J."/>
            <person name="Liang C."/>
            <person name="Chen C."/>
            <person name="Zhang W."/>
            <person name="Sun S."/>
            <person name="Liao Y."/>
            <person name="Zhang X."/>
            <person name="Yang L."/>
            <person name="Song C."/>
            <person name="Wang M."/>
            <person name="Shi J."/>
            <person name="Liu G."/>
            <person name="Liu J."/>
            <person name="Zhou H."/>
            <person name="Zhou W."/>
            <person name="Yu Q."/>
            <person name="An N."/>
            <person name="Chen Y."/>
            <person name="Cai Q."/>
            <person name="Wang B."/>
            <person name="Liu B."/>
            <person name="Min J."/>
            <person name="Huang Y."/>
            <person name="Wu H."/>
            <person name="Li Z."/>
            <person name="Zhang Y."/>
            <person name="Yin Y."/>
            <person name="Song W."/>
            <person name="Jiang J."/>
            <person name="Jackson S.A."/>
            <person name="Wing R.A."/>
            <person name="Wang J."/>
            <person name="Chen M."/>
        </authorList>
    </citation>
    <scope>NUCLEOTIDE SEQUENCE [LARGE SCALE GENOMIC DNA]</scope>
    <source>
        <strain evidence="1">cv. IRGC 101232</strain>
    </source>
</reference>
<dbReference type="Gramene" id="OB12G13450.1">
    <property type="protein sequence ID" value="OB12G13450.1"/>
    <property type="gene ID" value="OB12G13450"/>
</dbReference>
<proteinExistence type="predicted"/>
<dbReference type="Proteomes" id="UP000006038">
    <property type="component" value="Chromosome 12"/>
</dbReference>
<dbReference type="EnsemblPlants" id="OB12G13450.1">
    <property type="protein sequence ID" value="OB12G13450.1"/>
    <property type="gene ID" value="OB12G13450"/>
</dbReference>
<evidence type="ECO:0000313" key="1">
    <source>
        <dbReference type="EnsemblPlants" id="OB12G13450.1"/>
    </source>
</evidence>
<sequence>MHGARTYVIPFCTARALSLSACCCPQSVTCRQTAPRINHCLLPLFHLEAILRTSITDYNLTINIF</sequence>
<keyword evidence="2" id="KW-1185">Reference proteome</keyword>
<dbReference type="AlphaFoldDB" id="J3NBI7"/>
<organism evidence="1">
    <name type="scientific">Oryza brachyantha</name>
    <name type="common">malo sina</name>
    <dbReference type="NCBI Taxonomy" id="4533"/>
    <lineage>
        <taxon>Eukaryota</taxon>
        <taxon>Viridiplantae</taxon>
        <taxon>Streptophyta</taxon>
        <taxon>Embryophyta</taxon>
        <taxon>Tracheophyta</taxon>
        <taxon>Spermatophyta</taxon>
        <taxon>Magnoliopsida</taxon>
        <taxon>Liliopsida</taxon>
        <taxon>Poales</taxon>
        <taxon>Poaceae</taxon>
        <taxon>BOP clade</taxon>
        <taxon>Oryzoideae</taxon>
        <taxon>Oryzeae</taxon>
        <taxon>Oryzinae</taxon>
        <taxon>Oryza</taxon>
    </lineage>
</organism>
<dbReference type="HOGENOM" id="CLU_2853313_0_0_1"/>
<accession>J3NBI7</accession>
<reference evidence="1" key="2">
    <citation type="submission" date="2013-04" db="UniProtKB">
        <authorList>
            <consortium name="EnsemblPlants"/>
        </authorList>
    </citation>
    <scope>IDENTIFICATION</scope>
</reference>
<protein>
    <submittedName>
        <fullName evidence="1">Uncharacterized protein</fullName>
    </submittedName>
</protein>
<name>J3NBI7_ORYBR</name>